<accession>A0ABW4Z3D2</accession>
<protein>
    <submittedName>
        <fullName evidence="3">Type 1 glutamine amidotransferase domain-containing protein</fullName>
    </submittedName>
</protein>
<dbReference type="Pfam" id="PF01965">
    <property type="entry name" value="DJ-1_PfpI"/>
    <property type="match status" value="1"/>
</dbReference>
<dbReference type="PANTHER" id="PTHR42733:SF12">
    <property type="entry name" value="PROTEINASE"/>
    <property type="match status" value="1"/>
</dbReference>
<dbReference type="PANTHER" id="PTHR42733">
    <property type="entry name" value="DJ-1 PROTEIN"/>
    <property type="match status" value="1"/>
</dbReference>
<dbReference type="InterPro" id="IPR002818">
    <property type="entry name" value="DJ-1/PfpI"/>
</dbReference>
<comment type="similarity">
    <text evidence="1">Belongs to the peptidase C56 family.</text>
</comment>
<keyword evidence="3" id="KW-0315">Glutamine amidotransferase</keyword>
<dbReference type="Proteomes" id="UP001597299">
    <property type="component" value="Unassembled WGS sequence"/>
</dbReference>
<dbReference type="RefSeq" id="WP_213355874.1">
    <property type="nucleotide sequence ID" value="NZ_JAHBGB010000044.1"/>
</dbReference>
<dbReference type="Gene3D" id="3.40.50.880">
    <property type="match status" value="1"/>
</dbReference>
<proteinExistence type="inferred from homology"/>
<feature type="domain" description="DJ-1/PfpI" evidence="2">
    <location>
        <begin position="8"/>
        <end position="175"/>
    </location>
</feature>
<comment type="caution">
    <text evidence="3">The sequence shown here is derived from an EMBL/GenBank/DDBJ whole genome shotgun (WGS) entry which is preliminary data.</text>
</comment>
<dbReference type="InterPro" id="IPR006286">
    <property type="entry name" value="C56_PfpI-like"/>
</dbReference>
<dbReference type="PROSITE" id="PS51276">
    <property type="entry name" value="PEPTIDASE_C56_PFPI"/>
    <property type="match status" value="1"/>
</dbReference>
<evidence type="ECO:0000313" key="4">
    <source>
        <dbReference type="Proteomes" id="UP001597299"/>
    </source>
</evidence>
<organism evidence="3 4">
    <name type="scientific">Ancylobacter oerskovii</name>
    <dbReference type="NCBI Taxonomy" id="459519"/>
    <lineage>
        <taxon>Bacteria</taxon>
        <taxon>Pseudomonadati</taxon>
        <taxon>Pseudomonadota</taxon>
        <taxon>Alphaproteobacteria</taxon>
        <taxon>Hyphomicrobiales</taxon>
        <taxon>Xanthobacteraceae</taxon>
        <taxon>Ancylobacter</taxon>
    </lineage>
</organism>
<dbReference type="SUPFAM" id="SSF52317">
    <property type="entry name" value="Class I glutamine amidotransferase-like"/>
    <property type="match status" value="1"/>
</dbReference>
<evidence type="ECO:0000313" key="3">
    <source>
        <dbReference type="EMBL" id="MFD2143109.1"/>
    </source>
</evidence>
<evidence type="ECO:0000259" key="2">
    <source>
        <dbReference type="Pfam" id="PF01965"/>
    </source>
</evidence>
<dbReference type="CDD" id="cd03134">
    <property type="entry name" value="GATase1_PfpI_like"/>
    <property type="match status" value="1"/>
</dbReference>
<reference evidence="4" key="1">
    <citation type="journal article" date="2019" name="Int. J. Syst. Evol. Microbiol.">
        <title>The Global Catalogue of Microorganisms (GCM) 10K type strain sequencing project: providing services to taxonomists for standard genome sequencing and annotation.</title>
        <authorList>
            <consortium name="The Broad Institute Genomics Platform"/>
            <consortium name="The Broad Institute Genome Sequencing Center for Infectious Disease"/>
            <person name="Wu L."/>
            <person name="Ma J."/>
        </authorList>
    </citation>
    <scope>NUCLEOTIDE SEQUENCE [LARGE SCALE GENOMIC DNA]</scope>
    <source>
        <strain evidence="4">CCM 7435</strain>
    </source>
</reference>
<dbReference type="InterPro" id="IPR029062">
    <property type="entry name" value="Class_I_gatase-like"/>
</dbReference>
<dbReference type="EMBL" id="JBHUHD010000001">
    <property type="protein sequence ID" value="MFD2143109.1"/>
    <property type="molecule type" value="Genomic_DNA"/>
</dbReference>
<name>A0ABW4Z3D2_9HYPH</name>
<evidence type="ECO:0000256" key="1">
    <source>
        <dbReference type="ARBA" id="ARBA00008542"/>
    </source>
</evidence>
<dbReference type="NCBIfam" id="TIGR01382">
    <property type="entry name" value="PfpI"/>
    <property type="match status" value="1"/>
</dbReference>
<keyword evidence="4" id="KW-1185">Reference proteome</keyword>
<gene>
    <name evidence="3" type="ORF">ACFSNC_22105</name>
</gene>
<sequence>MPDIHDARILIISANGFEQSELTVPRDDLRAAGARVEVASPDGQPIRGWKGKDWADTVEVDLSLTAVRPQDYDALVIPGGQINPDLLRVDANAMKIVRSFLDSGKVVAAICHGPWVLVEADAVRGRTVTSYASIRTDVRNAGGRWVDREVAADQGIVTSRSPADLKAFVAKIVEEIREGRHDRRRVA</sequence>